<evidence type="ECO:0000313" key="5">
    <source>
        <dbReference type="EMBL" id="QEI04969.1"/>
    </source>
</evidence>
<dbReference type="SUPFAM" id="SSF51120">
    <property type="entry name" value="beta-Roll"/>
    <property type="match status" value="1"/>
</dbReference>
<dbReference type="Pfam" id="PF00353">
    <property type="entry name" value="HemolysinCabind"/>
    <property type="match status" value="2"/>
</dbReference>
<protein>
    <submittedName>
        <fullName evidence="5">DUF4214 domain-containing protein</fullName>
    </submittedName>
</protein>
<dbReference type="Gene3D" id="2.150.10.10">
    <property type="entry name" value="Serralysin-like metalloprotease, C-terminal"/>
    <property type="match status" value="1"/>
</dbReference>
<dbReference type="OrthoDB" id="6091599at2"/>
<dbReference type="InterPro" id="IPR044016">
    <property type="entry name" value="Big_13"/>
</dbReference>
<keyword evidence="6" id="KW-1185">Reference proteome</keyword>
<dbReference type="SMART" id="SM00237">
    <property type="entry name" value="Calx_beta"/>
    <property type="match status" value="1"/>
</dbReference>
<dbReference type="Pfam" id="PF13946">
    <property type="entry name" value="DUF4214"/>
    <property type="match status" value="1"/>
</dbReference>
<evidence type="ECO:0000256" key="3">
    <source>
        <dbReference type="ARBA" id="ARBA00022837"/>
    </source>
</evidence>
<dbReference type="NCBIfam" id="TIGR02059">
    <property type="entry name" value="swm_rep_I"/>
    <property type="match status" value="1"/>
</dbReference>
<dbReference type="InterPro" id="IPR011801">
    <property type="entry name" value="Swm_rep_I_cyn"/>
</dbReference>
<dbReference type="InterPro" id="IPR001343">
    <property type="entry name" value="Hemolysn_Ca-bd"/>
</dbReference>
<keyword evidence="3" id="KW-0106">Calcium</keyword>
<reference evidence="5 6" key="1">
    <citation type="submission" date="2019-08" db="EMBL/GenBank/DDBJ databases">
        <title>Amphibian skin-associated Pigmentiphaga: genome sequence and occurrence across geography and hosts.</title>
        <authorList>
            <person name="Bletz M.C."/>
            <person name="Bunk B."/>
            <person name="Sproeer C."/>
            <person name="Biwer P."/>
            <person name="Reiter S."/>
            <person name="Rabemananjara F.C.E."/>
            <person name="Schulz S."/>
            <person name="Overmann J."/>
            <person name="Vences M."/>
        </authorList>
    </citation>
    <scope>NUCLEOTIDE SEQUENCE [LARGE SCALE GENOMIC DNA]</scope>
    <source>
        <strain evidence="5 6">Mada1488</strain>
    </source>
</reference>
<dbReference type="PANTHER" id="PTHR37494">
    <property type="entry name" value="HEMAGGLUTININ"/>
    <property type="match status" value="1"/>
</dbReference>
<gene>
    <name evidence="5" type="ORF">FXN63_03260</name>
</gene>
<dbReference type="Pfam" id="PF03160">
    <property type="entry name" value="Calx-beta"/>
    <property type="match status" value="1"/>
</dbReference>
<dbReference type="GO" id="GO:0005509">
    <property type="term" value="F:calcium ion binding"/>
    <property type="evidence" value="ECO:0007669"/>
    <property type="project" value="InterPro"/>
</dbReference>
<dbReference type="GO" id="GO:0016020">
    <property type="term" value="C:membrane"/>
    <property type="evidence" value="ECO:0007669"/>
    <property type="project" value="InterPro"/>
</dbReference>
<feature type="domain" description="Calx-beta" evidence="4">
    <location>
        <begin position="513"/>
        <end position="613"/>
    </location>
</feature>
<dbReference type="InterPro" id="IPR028059">
    <property type="entry name" value="SWM_rpt"/>
</dbReference>
<evidence type="ECO:0000259" key="4">
    <source>
        <dbReference type="SMART" id="SM00237"/>
    </source>
</evidence>
<dbReference type="EMBL" id="CP043046">
    <property type="protein sequence ID" value="QEI04969.1"/>
    <property type="molecule type" value="Genomic_DNA"/>
</dbReference>
<proteinExistence type="predicted"/>
<dbReference type="GO" id="GO:0007154">
    <property type="term" value="P:cell communication"/>
    <property type="evidence" value="ECO:0007669"/>
    <property type="project" value="InterPro"/>
</dbReference>
<dbReference type="InterPro" id="IPR011049">
    <property type="entry name" value="Serralysin-like_metalloprot_C"/>
</dbReference>
<dbReference type="InterPro" id="IPR025282">
    <property type="entry name" value="DUF4214"/>
</dbReference>
<dbReference type="KEGG" id="pacr:FXN63_03260"/>
<keyword evidence="2" id="KW-0677">Repeat</keyword>
<dbReference type="InterPro" id="IPR003644">
    <property type="entry name" value="Calx_beta"/>
</dbReference>
<dbReference type="Proteomes" id="UP000325161">
    <property type="component" value="Chromosome"/>
</dbReference>
<dbReference type="NCBIfam" id="TIGR01965">
    <property type="entry name" value="VCBS_repeat"/>
    <property type="match status" value="1"/>
</dbReference>
<name>A0A5C0AS03_9BURK</name>
<dbReference type="Pfam" id="PF19077">
    <property type="entry name" value="Big_13"/>
    <property type="match status" value="1"/>
</dbReference>
<dbReference type="InterPro" id="IPR038081">
    <property type="entry name" value="CalX-like_sf"/>
</dbReference>
<dbReference type="InterPro" id="IPR010221">
    <property type="entry name" value="VCBS_dom"/>
</dbReference>
<dbReference type="SUPFAM" id="SSF141072">
    <property type="entry name" value="CalX-like"/>
    <property type="match status" value="2"/>
</dbReference>
<accession>A0A5C0AS03</accession>
<dbReference type="Pfam" id="PF13753">
    <property type="entry name" value="SWM_repeat"/>
    <property type="match status" value="1"/>
</dbReference>
<dbReference type="PANTHER" id="PTHR37494:SF1">
    <property type="entry name" value="STAPHYLOCOCCUS AUREUS SURFACE PROTEIN A"/>
    <property type="match status" value="1"/>
</dbReference>
<sequence>MSYSTQTGNFQIENLGTNLFVSDVSGLTGGGTAVLLSRYANSQSYFYLEMYDSAGAQLGTQLDLNALALYEASKSNEFRVMGLSNGNVLVTYNKSDTNAANVGANNAYFFVLDQTGQKVVNDVQINTSSGSSLTRAVDPIELENGNIAFSFQRADNGSFGTRVFTPSGSAVAGESLVASVNGVTSAIAANTDGSYIVTYNYNLYGPGNAYYNPKVDYKIYSSTGVEQSSGNLYSGSQNTNGPSTEVIGLSNGTYLFNYGSYGSTNSSAKILTAAGITTSTISIAGGGVGNLVPVKNSDGTDGFITYSVVDTPPFAWGNDGQGQSQVTLNYYNNAGTLVSSTPNVASGQYFYENYDSFSYQYAFAPSFRLYAGHDQGTGLIITDSPNAISSGGTDGRYNIGAVLFDQASTPLVTLTTNNIAIAEAAGVATITATISAAAATDTIVTLSLAGTASGAGVDYTAAAPTITIQAGQLTGTTTLTAVQDTLDEFDETIIVGIQSISGGDNARADTGTVQVTITDDDAPPVMSIAPASVTEGNSGTTAMVFTVTLDAVSGKTVTVNYATSDGTATAGSDYIAKSGTLSFAPGETTKQITVLVTGDTVTESDETLTVMLAGASNASLGTASAVGTIIDDENPPPVLTTPSPIAFTDTAAADAFTAVTGNLSASDADGIASYGVSGAMSVNTVIGGTTYDLSRVGTYGTLYMASATGAYVYVPNDAAINALGAGSQSESFTVSATDGHAAPATATAPLVINVTGANDAPTALTLGNTTIAQSLGVNATVGSLGTTDAESGQSHTYSLVAGDGVNDVANASFSISGNTLRANDAASLAAGDYRIFVRTSDGQGGSFDKAFTITVVDDVPPTTTISGLQFSNDTGAGQADFITKTAAQDISATLSQPLAAGERVLGSIDGGAFWSDLTNGVFNTQVTWAGVVLSLGTSTLKLKVVDSANNDGPVAEQSYTVDTSGPGAPVVTSAALTNNALPVLAGTAEADSAITVQVGGATYLTQAAGGNWSIDLNATSPNNGTLTLDANGNNLVSVTAEDLAGNVSAAGTQTLVIDTTSPAAPILNSPSLTNAVKPVIQGSAEAGASITVLVGTATYETVATGGTWSIDLSSATPVDGTLFLDLNGDNAISATATDAVGNVSDAGTQTLTIDTTPPTTVFSQPGFSGDVGTSTTDFITNQPVQTITATLSATPSVGDKFFGSVDGLSWTDVTTSISGTTLTWTGVTLSNGTGSLRFKVTDAAGNNSNVFSQPYTLDTTDPTTIAPAVNYGLSDDTGVDATDLITQTAQQTFSGVLNAPLLSDEVVEVSVDGGTNWMLAQTNIGSSAWSADLTLLAGSNSLSVRVSDVAGNHGTVTSRTYVLDAGAPQFSAARVNGASLVLSFTDTTPLDAVNLPTSGAFAVTVGGSTVVVSNVVVNAAAKTVTLTLASAVTAGQAVTVAYTDPDAGDDINAIQDAAGNDLATLAAVLVTNDTPSVPTVPTNPPNSIDGVPVQVSTGPDGLPQTTVPVVTAGRNEDNSTANSQLADIPLVKDASGTTLLAVAVPVGTGLVASGPGTTLTGLAAQTQLDSRIGGATTDPALTAAGQSFLGSLPVGTEVLIQTITISAQASTGGPLVISVGNLGDGHRTALVIGTSALPADTLIDLENVDFAIIVGNARVTGGAGANVVYGDDSRQFIVLGEGDDVLHGGGDNDTVGSLRGNDQTFGDAGDDIVYGGTGNDILHGGAGSDRMNGGFGLDTGVQTGVLADYTVTLDGVTVVLTHKVSGEVDRFLDVEHIAFDSGTSIIVAHEANDVAALSAQFAGAQLIELSANRAVTGTAVNDEVTPTLGMGLNVDLGDGIDIVRLAGGRSDVHIDVEAGERAELTRLEDGAMLAFNQVEMLAFANGDVTVLAHNHDEVVIGRSYELLLGRNVDTDGYTFWITGTRAGVSLKDTLAEMMKAPEYTGADMTNSAFVELLYTNGFGRSADADGKAFWVGALDAGASRAQVLEGFAGSSEAATVIGSTIDITLVS</sequence>
<evidence type="ECO:0000256" key="2">
    <source>
        <dbReference type="ARBA" id="ARBA00022737"/>
    </source>
</evidence>
<keyword evidence="1" id="KW-0732">Signal</keyword>
<evidence type="ECO:0000313" key="6">
    <source>
        <dbReference type="Proteomes" id="UP000325161"/>
    </source>
</evidence>
<dbReference type="InterPro" id="IPR013783">
    <property type="entry name" value="Ig-like_fold"/>
</dbReference>
<dbReference type="Gene3D" id="2.60.40.10">
    <property type="entry name" value="Immunoglobulins"/>
    <property type="match status" value="5"/>
</dbReference>
<dbReference type="RefSeq" id="WP_148812802.1">
    <property type="nucleotide sequence ID" value="NZ_CP043046.1"/>
</dbReference>
<organism evidence="5 6">
    <name type="scientific">Pigmentiphaga aceris</name>
    <dbReference type="NCBI Taxonomy" id="1940612"/>
    <lineage>
        <taxon>Bacteria</taxon>
        <taxon>Pseudomonadati</taxon>
        <taxon>Pseudomonadota</taxon>
        <taxon>Betaproteobacteria</taxon>
        <taxon>Burkholderiales</taxon>
        <taxon>Alcaligenaceae</taxon>
        <taxon>Pigmentiphaga</taxon>
    </lineage>
</organism>
<dbReference type="Gene3D" id="2.60.40.2030">
    <property type="match status" value="2"/>
</dbReference>
<evidence type="ECO:0000256" key="1">
    <source>
        <dbReference type="ARBA" id="ARBA00022729"/>
    </source>
</evidence>